<evidence type="ECO:0000256" key="3">
    <source>
        <dbReference type="ARBA" id="ARBA00023235"/>
    </source>
</evidence>
<proteinExistence type="inferred from homology"/>
<keyword evidence="6" id="KW-1185">Reference proteome</keyword>
<dbReference type="InterPro" id="IPR035990">
    <property type="entry name" value="TIM_sf"/>
</dbReference>
<dbReference type="GO" id="GO:0046166">
    <property type="term" value="P:glyceraldehyde-3-phosphate biosynthetic process"/>
    <property type="evidence" value="ECO:0007669"/>
    <property type="project" value="TreeGrafter"/>
</dbReference>
<comment type="subunit">
    <text evidence="2">Homodimer.</text>
</comment>
<dbReference type="EMBL" id="AZIL01002190">
    <property type="protein sequence ID" value="EWM22510.1"/>
    <property type="molecule type" value="Genomic_DNA"/>
</dbReference>
<accession>W7T695</accession>
<dbReference type="UniPathway" id="UPA00109">
    <property type="reaction ID" value="UER00189"/>
</dbReference>
<evidence type="ECO:0000256" key="2">
    <source>
        <dbReference type="ARBA" id="ARBA00011738"/>
    </source>
</evidence>
<dbReference type="UniPathway" id="UPA00138"/>
<keyword evidence="4" id="KW-0312">Gluconeogenesis</keyword>
<dbReference type="GO" id="GO:0019563">
    <property type="term" value="P:glycerol catabolic process"/>
    <property type="evidence" value="ECO:0007669"/>
    <property type="project" value="TreeGrafter"/>
</dbReference>
<evidence type="ECO:0000313" key="6">
    <source>
        <dbReference type="Proteomes" id="UP000019335"/>
    </source>
</evidence>
<dbReference type="EC" id="5.3.1.1" evidence="4"/>
<dbReference type="SUPFAM" id="SSF51351">
    <property type="entry name" value="Triosephosphate isomerase (TIM)"/>
    <property type="match status" value="1"/>
</dbReference>
<dbReference type="GO" id="GO:0005829">
    <property type="term" value="C:cytosol"/>
    <property type="evidence" value="ECO:0007669"/>
    <property type="project" value="TreeGrafter"/>
</dbReference>
<dbReference type="AlphaFoldDB" id="W7T695"/>
<dbReference type="InterPro" id="IPR013785">
    <property type="entry name" value="Aldolase_TIM"/>
</dbReference>
<protein>
    <recommendedName>
        <fullName evidence="4">Triosephosphate isomerase</fullName>
        <ecNumber evidence="4">5.3.1.1</ecNumber>
    </recommendedName>
</protein>
<dbReference type="GO" id="GO:0006096">
    <property type="term" value="P:glycolytic process"/>
    <property type="evidence" value="ECO:0007669"/>
    <property type="project" value="UniProtKB-UniPathway"/>
</dbReference>
<dbReference type="PROSITE" id="PS51440">
    <property type="entry name" value="TIM_2"/>
    <property type="match status" value="1"/>
</dbReference>
<dbReference type="Pfam" id="PF00121">
    <property type="entry name" value="TIM"/>
    <property type="match status" value="1"/>
</dbReference>
<keyword evidence="3 4" id="KW-0413">Isomerase</keyword>
<organism evidence="5 6">
    <name type="scientific">Nannochloropsis gaditana</name>
    <dbReference type="NCBI Taxonomy" id="72520"/>
    <lineage>
        <taxon>Eukaryota</taxon>
        <taxon>Sar</taxon>
        <taxon>Stramenopiles</taxon>
        <taxon>Ochrophyta</taxon>
        <taxon>Eustigmatophyceae</taxon>
        <taxon>Eustigmatales</taxon>
        <taxon>Monodopsidaceae</taxon>
        <taxon>Nannochloropsis</taxon>
    </lineage>
</organism>
<dbReference type="InterPro" id="IPR000652">
    <property type="entry name" value="Triosephosphate_isomerase"/>
</dbReference>
<dbReference type="PROSITE" id="PS00171">
    <property type="entry name" value="TIM_1"/>
    <property type="match status" value="1"/>
</dbReference>
<evidence type="ECO:0000256" key="4">
    <source>
        <dbReference type="RuleBase" id="RU363013"/>
    </source>
</evidence>
<dbReference type="PANTHER" id="PTHR21139:SF42">
    <property type="entry name" value="TRIOSEPHOSPHATE ISOMERASE"/>
    <property type="match status" value="1"/>
</dbReference>
<evidence type="ECO:0000256" key="1">
    <source>
        <dbReference type="ARBA" id="ARBA00007422"/>
    </source>
</evidence>
<comment type="similarity">
    <text evidence="1 4">Belongs to the triosephosphate isomerase family.</text>
</comment>
<evidence type="ECO:0000313" key="5">
    <source>
        <dbReference type="EMBL" id="EWM22510.1"/>
    </source>
</evidence>
<dbReference type="Gene3D" id="3.20.20.70">
    <property type="entry name" value="Aldolase class I"/>
    <property type="match status" value="1"/>
</dbReference>
<name>W7T695_9STRA</name>
<keyword evidence="4" id="KW-0324">Glycolysis</keyword>
<dbReference type="GO" id="GO:0006094">
    <property type="term" value="P:gluconeogenesis"/>
    <property type="evidence" value="ECO:0007669"/>
    <property type="project" value="UniProtKB-UniPathway"/>
</dbReference>
<dbReference type="OrthoDB" id="6715177at2759"/>
<comment type="catalytic activity">
    <reaction evidence="4">
        <text>D-glyceraldehyde 3-phosphate = dihydroxyacetone phosphate</text>
        <dbReference type="Rhea" id="RHEA:18585"/>
        <dbReference type="ChEBI" id="CHEBI:57642"/>
        <dbReference type="ChEBI" id="CHEBI:59776"/>
        <dbReference type="EC" id="5.3.1.1"/>
    </reaction>
</comment>
<dbReference type="PANTHER" id="PTHR21139">
    <property type="entry name" value="TRIOSEPHOSPHATE ISOMERASE"/>
    <property type="match status" value="1"/>
</dbReference>
<sequence length="89" mass="9120">MENVAIAYEPVWAIGTGLTATPEIAQDVHSNIRAILGEAYGQAVADKVVIQYGGSVTPDTVDELMAMPDIDGVPGGGGIAGRGEVCADY</sequence>
<comment type="caution">
    <text evidence="5">The sequence shown here is derived from an EMBL/GenBank/DDBJ whole genome shotgun (WGS) entry which is preliminary data.</text>
</comment>
<comment type="pathway">
    <text evidence="4">Carbohydrate biosynthesis; gluconeogenesis.</text>
</comment>
<reference evidence="5 6" key="1">
    <citation type="journal article" date="2014" name="Mol. Plant">
        <title>Chromosome Scale Genome Assembly and Transcriptome Profiling of Nannochloropsis gaditana in Nitrogen Depletion.</title>
        <authorList>
            <person name="Corteggiani Carpinelli E."/>
            <person name="Telatin A."/>
            <person name="Vitulo N."/>
            <person name="Forcato C."/>
            <person name="D'Angelo M."/>
            <person name="Schiavon R."/>
            <person name="Vezzi A."/>
            <person name="Giacometti G.M."/>
            <person name="Morosinotto T."/>
            <person name="Valle G."/>
        </authorList>
    </citation>
    <scope>NUCLEOTIDE SEQUENCE [LARGE SCALE GENOMIC DNA]</scope>
    <source>
        <strain evidence="5 6">B-31</strain>
    </source>
</reference>
<dbReference type="GO" id="GO:0004807">
    <property type="term" value="F:triose-phosphate isomerase activity"/>
    <property type="evidence" value="ECO:0007669"/>
    <property type="project" value="UniProtKB-EC"/>
</dbReference>
<dbReference type="Proteomes" id="UP000019335">
    <property type="component" value="Unassembled WGS sequence"/>
</dbReference>
<comment type="pathway">
    <text evidence="4">Carbohydrate degradation; glycolysis; D-glyceraldehyde 3-phosphate from glycerone phosphate: step 1/1.</text>
</comment>
<dbReference type="CDD" id="cd00311">
    <property type="entry name" value="TIM"/>
    <property type="match status" value="1"/>
</dbReference>
<gene>
    <name evidence="5" type="ORF">Naga_103287g1</name>
</gene>
<dbReference type="InterPro" id="IPR020861">
    <property type="entry name" value="Triosephosphate_isomerase_AS"/>
</dbReference>